<dbReference type="Proteomes" id="UP000224854">
    <property type="component" value="Unassembled WGS sequence"/>
</dbReference>
<dbReference type="EMBL" id="NJEU01000354">
    <property type="protein sequence ID" value="PHH75754.1"/>
    <property type="molecule type" value="Genomic_DNA"/>
</dbReference>
<name>A0A2C5Z8M8_9HYPO</name>
<dbReference type="AlphaFoldDB" id="A0A2C5Z8M8"/>
<comment type="caution">
    <text evidence="1">The sequence shown here is derived from an EMBL/GenBank/DDBJ whole genome shotgun (WGS) entry which is preliminary data.</text>
</comment>
<accession>A0A2C5Z8M8</accession>
<organism evidence="1 2">
    <name type="scientific">Ophiocordyceps australis</name>
    <dbReference type="NCBI Taxonomy" id="1399860"/>
    <lineage>
        <taxon>Eukaryota</taxon>
        <taxon>Fungi</taxon>
        <taxon>Dikarya</taxon>
        <taxon>Ascomycota</taxon>
        <taxon>Pezizomycotina</taxon>
        <taxon>Sordariomycetes</taxon>
        <taxon>Hypocreomycetidae</taxon>
        <taxon>Hypocreales</taxon>
        <taxon>Ophiocordycipitaceae</taxon>
        <taxon>Ophiocordyceps</taxon>
    </lineage>
</organism>
<gene>
    <name evidence="1" type="ORF">CDD82_4300</name>
</gene>
<evidence type="ECO:0000313" key="1">
    <source>
        <dbReference type="EMBL" id="PHH75754.1"/>
    </source>
</evidence>
<proteinExistence type="predicted"/>
<sequence>MRHRREVEFNGMMSDGEADLTVVNGGIDFSRSDGIEELRSRHYEIPKGIDRPAAMELLIGGLLRPTAEFQVLQTGRCKRLYTT</sequence>
<reference evidence="1 2" key="1">
    <citation type="submission" date="2017-06" db="EMBL/GenBank/DDBJ databases">
        <title>Ant-infecting Ophiocordyceps genomes reveal a high diversity of potential behavioral manipulation genes and a possible major role for enterotoxins.</title>
        <authorList>
            <person name="De Bekker C."/>
            <person name="Evans H.C."/>
            <person name="Brachmann A."/>
            <person name="Hughes D.P."/>
        </authorList>
    </citation>
    <scope>NUCLEOTIDE SEQUENCE [LARGE SCALE GENOMIC DNA]</scope>
    <source>
        <strain evidence="1 2">1348a</strain>
    </source>
</reference>
<evidence type="ECO:0000313" key="2">
    <source>
        <dbReference type="Proteomes" id="UP000224854"/>
    </source>
</evidence>
<protein>
    <submittedName>
        <fullName evidence="1">Uncharacterized protein</fullName>
    </submittedName>
</protein>
<keyword evidence="2" id="KW-1185">Reference proteome</keyword>